<sequence>MHNMYSGSDSNESQKYPQWALNPSAYQNMANDQVDWAALAQQWIIMKEAGPPPIPGEQPVILNNKSMKEESNEGGEAPMEVENEKEEVPAWNVSEPPPPPGAEPWNWNPQNQNWNWNNSWVPPSGVPPPPTIGPMKPPLLPTPNNMYSAPPESTSDNAVPFGGYNSSSNNDYNSPGYWTSSGSHKHIKPHNKRYSKVNVPIRTPSSVPPVVPLEAPIVPALDAAKRKQLPAWIREGLEKMEKDKLKQLEKEREKQERDEYLEKNKQNEKETMEILKSTMKERQRSKFESDGENSDYENDVRRRPSSPEPVPLTQDELMLKVRRLMTEVLLNVTTRQIEAICKEELQRYTKKYKGIVGNKSVVVEISSDQRSSAPSGANISAKLVSKILGLGIYGDGSGSSSDEDDDDYQRDSKDSDSELKDTIKRRMAEFQKTEREIEDRLEEAERRKAGSVSRSSSPDSNDNDSQVDARAQVPDGQDQNRHQRDILDPIPGLAGTPTAQRKNLPGVQDQGQGLILDPEDRGHRPIENQKGPLLGRELDDLVQEIEVLLEIGILRDLGLVLDQKAEGREEEDQGHPVAAGASMLP</sequence>
<dbReference type="EMBL" id="JANEYF010001281">
    <property type="protein sequence ID" value="KAJ8965011.1"/>
    <property type="molecule type" value="Genomic_DNA"/>
</dbReference>
<protein>
    <recommendedName>
        <fullName evidence="4">Arginine/serine-rich protein PNISR</fullName>
    </recommendedName>
</protein>
<reference evidence="2" key="1">
    <citation type="journal article" date="2023" name="Insect Mol. Biol.">
        <title>Genome sequencing provides insights into the evolution of gene families encoding plant cell wall-degrading enzymes in longhorned beetles.</title>
        <authorList>
            <person name="Shin N.R."/>
            <person name="Okamura Y."/>
            <person name="Kirsch R."/>
            <person name="Pauchet Y."/>
        </authorList>
    </citation>
    <scope>NUCLEOTIDE SEQUENCE</scope>
    <source>
        <strain evidence="2">RBIC_L_NR</strain>
    </source>
</reference>
<dbReference type="Pfam" id="PF15996">
    <property type="entry name" value="PNISR"/>
    <property type="match status" value="1"/>
</dbReference>
<name>A0AAV8ZL20_9CUCU</name>
<feature type="compositionally biased region" description="Polar residues" evidence="1">
    <location>
        <begin position="142"/>
        <end position="157"/>
    </location>
</feature>
<feature type="compositionally biased region" description="Basic and acidic residues" evidence="1">
    <location>
        <begin position="409"/>
        <end position="448"/>
    </location>
</feature>
<feature type="compositionally biased region" description="Low complexity" evidence="1">
    <location>
        <begin position="103"/>
        <end position="118"/>
    </location>
</feature>
<proteinExistence type="predicted"/>
<accession>A0AAV8ZL20</accession>
<evidence type="ECO:0000313" key="2">
    <source>
        <dbReference type="EMBL" id="KAJ8965011.1"/>
    </source>
</evidence>
<feature type="compositionally biased region" description="Basic and acidic residues" evidence="1">
    <location>
        <begin position="238"/>
        <end position="289"/>
    </location>
</feature>
<comment type="caution">
    <text evidence="2">The sequence shown here is derived from an EMBL/GenBank/DDBJ whole genome shotgun (WGS) entry which is preliminary data.</text>
</comment>
<dbReference type="Proteomes" id="UP001162156">
    <property type="component" value="Unassembled WGS sequence"/>
</dbReference>
<keyword evidence="3" id="KW-1185">Reference proteome</keyword>
<gene>
    <name evidence="2" type="ORF">NQ314_004409</name>
</gene>
<feature type="compositionally biased region" description="Low complexity" evidence="1">
    <location>
        <begin position="451"/>
        <end position="468"/>
    </location>
</feature>
<evidence type="ECO:0000313" key="3">
    <source>
        <dbReference type="Proteomes" id="UP001162156"/>
    </source>
</evidence>
<feature type="region of interest" description="Disordered" evidence="1">
    <location>
        <begin position="566"/>
        <end position="585"/>
    </location>
</feature>
<evidence type="ECO:0008006" key="4">
    <source>
        <dbReference type="Google" id="ProtNLM"/>
    </source>
</evidence>
<feature type="region of interest" description="Disordered" evidence="1">
    <location>
        <begin position="67"/>
        <end position="167"/>
    </location>
</feature>
<evidence type="ECO:0000256" key="1">
    <source>
        <dbReference type="SAM" id="MobiDB-lite"/>
    </source>
</evidence>
<dbReference type="InterPro" id="IPR031937">
    <property type="entry name" value="PNISR"/>
</dbReference>
<organism evidence="2 3">
    <name type="scientific">Rhamnusium bicolor</name>
    <dbReference type="NCBI Taxonomy" id="1586634"/>
    <lineage>
        <taxon>Eukaryota</taxon>
        <taxon>Metazoa</taxon>
        <taxon>Ecdysozoa</taxon>
        <taxon>Arthropoda</taxon>
        <taxon>Hexapoda</taxon>
        <taxon>Insecta</taxon>
        <taxon>Pterygota</taxon>
        <taxon>Neoptera</taxon>
        <taxon>Endopterygota</taxon>
        <taxon>Coleoptera</taxon>
        <taxon>Polyphaga</taxon>
        <taxon>Cucujiformia</taxon>
        <taxon>Chrysomeloidea</taxon>
        <taxon>Cerambycidae</taxon>
        <taxon>Lepturinae</taxon>
        <taxon>Rhagiini</taxon>
        <taxon>Rhamnusium</taxon>
    </lineage>
</organism>
<dbReference type="PANTHER" id="PTHR31518">
    <property type="entry name" value="ARGININE/SERINE-RICH PROTEIN PNISR"/>
    <property type="match status" value="1"/>
</dbReference>
<feature type="region of interest" description="Disordered" evidence="1">
    <location>
        <begin position="396"/>
        <end position="531"/>
    </location>
</feature>
<dbReference type="AlphaFoldDB" id="A0AAV8ZL20"/>
<feature type="compositionally biased region" description="Pro residues" evidence="1">
    <location>
        <begin position="124"/>
        <end position="141"/>
    </location>
</feature>
<feature type="region of interest" description="Disordered" evidence="1">
    <location>
        <begin position="238"/>
        <end position="311"/>
    </location>
</feature>
<feature type="compositionally biased region" description="Basic and acidic residues" evidence="1">
    <location>
        <begin position="478"/>
        <end position="487"/>
    </location>
</feature>
<feature type="compositionally biased region" description="Basic and acidic residues" evidence="1">
    <location>
        <begin position="518"/>
        <end position="527"/>
    </location>
</feature>